<keyword evidence="1" id="KW-0472">Membrane</keyword>
<evidence type="ECO:0000256" key="1">
    <source>
        <dbReference type="SAM" id="Phobius"/>
    </source>
</evidence>
<dbReference type="EMBL" id="AP024169">
    <property type="protein sequence ID" value="BCN31050.1"/>
    <property type="molecule type" value="Genomic_DNA"/>
</dbReference>
<dbReference type="Pfam" id="PF00149">
    <property type="entry name" value="Metallophos"/>
    <property type="match status" value="1"/>
</dbReference>
<feature type="domain" description="Calcineurin-like phosphoesterase" evidence="2">
    <location>
        <begin position="141"/>
        <end position="314"/>
    </location>
</feature>
<dbReference type="Proteomes" id="UP000595897">
    <property type="component" value="Chromosome"/>
</dbReference>
<keyword evidence="4" id="KW-1185">Reference proteome</keyword>
<dbReference type="AlphaFoldDB" id="A0A7R7ELG6"/>
<feature type="transmembrane region" description="Helical" evidence="1">
    <location>
        <begin position="93"/>
        <end position="117"/>
    </location>
</feature>
<protein>
    <submittedName>
        <fullName evidence="3">Metallophosphatase</fullName>
    </submittedName>
</protein>
<sequence length="377" mass="43743">MTQYIYIFLLVLVFMILLSIYVYKIMDRILWALMKKRRRWRTVILTLIIMIPSVNVFSLWAAVVLHIIAIAALIDLIQLIVTKRLGKLERPKVWNIMYTFCVIPIVLTGMILSYGYYNMHHIVESDYNITTTKELREGGYKIVFLSDLHFGTTMNSRQLQMNCNKIKKVSPDLVILGGDIVDENTSKEKMQKAFQTIAKLHPSLGIYYVYGNHDKNLYSRNPNYTEDELQETIEKYQIRILDDSSWKISNEISITGRNDTWVAQMEQKKRTSSKELAKNTQKNNYHILVDHQPRDMDENEEAGFELMLSGHTHAGQLWPVGLLTVLFDNQTVNYGIRQFNKMNLVVSSGIGGWGYPLRTGKHSEFVVINLTSELNKY</sequence>
<dbReference type="InterPro" id="IPR036259">
    <property type="entry name" value="MFS_trans_sf"/>
</dbReference>
<evidence type="ECO:0000313" key="3">
    <source>
        <dbReference type="EMBL" id="BCN31050.1"/>
    </source>
</evidence>
<dbReference type="SUPFAM" id="SSF56300">
    <property type="entry name" value="Metallo-dependent phosphatases"/>
    <property type="match status" value="1"/>
</dbReference>
<feature type="transmembrane region" description="Helical" evidence="1">
    <location>
        <begin position="60"/>
        <end position="81"/>
    </location>
</feature>
<dbReference type="PANTHER" id="PTHR31302:SF0">
    <property type="entry name" value="TRANSMEMBRANE PROTEIN WITH METALLOPHOSPHOESTERASE DOMAIN"/>
    <property type="match status" value="1"/>
</dbReference>
<evidence type="ECO:0000313" key="4">
    <source>
        <dbReference type="Proteomes" id="UP000595897"/>
    </source>
</evidence>
<proteinExistence type="predicted"/>
<dbReference type="Gene3D" id="3.60.21.10">
    <property type="match status" value="1"/>
</dbReference>
<evidence type="ECO:0000259" key="2">
    <source>
        <dbReference type="Pfam" id="PF00149"/>
    </source>
</evidence>
<reference evidence="3 4" key="1">
    <citation type="submission" date="2020-11" db="EMBL/GenBank/DDBJ databases">
        <title>Draft genome sequencing of a Lachnospiraceae strain isolated from anoxic soil subjected to BSD treatment.</title>
        <authorList>
            <person name="Uek A."/>
            <person name="Tonouchi A."/>
        </authorList>
    </citation>
    <scope>NUCLEOTIDE SEQUENCE [LARGE SCALE GENOMIC DNA]</scope>
    <source>
        <strain evidence="3 4">TB5</strain>
    </source>
</reference>
<dbReference type="InterPro" id="IPR029052">
    <property type="entry name" value="Metallo-depent_PP-like"/>
</dbReference>
<gene>
    <name evidence="3" type="ORF">bsdtb5_23450</name>
</gene>
<dbReference type="PANTHER" id="PTHR31302">
    <property type="entry name" value="TRANSMEMBRANE PROTEIN WITH METALLOPHOSPHOESTERASE DOMAIN-RELATED"/>
    <property type="match status" value="1"/>
</dbReference>
<dbReference type="InterPro" id="IPR051158">
    <property type="entry name" value="Metallophosphoesterase_sf"/>
</dbReference>
<organism evidence="3 4">
    <name type="scientific">Anaeromicropila herbilytica</name>
    <dbReference type="NCBI Taxonomy" id="2785025"/>
    <lineage>
        <taxon>Bacteria</taxon>
        <taxon>Bacillati</taxon>
        <taxon>Bacillota</taxon>
        <taxon>Clostridia</taxon>
        <taxon>Lachnospirales</taxon>
        <taxon>Lachnospiraceae</taxon>
        <taxon>Anaeromicropila</taxon>
    </lineage>
</organism>
<keyword evidence="1" id="KW-1133">Transmembrane helix</keyword>
<keyword evidence="1" id="KW-0812">Transmembrane</keyword>
<dbReference type="KEGG" id="ahb:bsdtb5_23450"/>
<dbReference type="InterPro" id="IPR004843">
    <property type="entry name" value="Calcineurin-like_PHP"/>
</dbReference>
<dbReference type="SUPFAM" id="SSF103473">
    <property type="entry name" value="MFS general substrate transporter"/>
    <property type="match status" value="1"/>
</dbReference>
<accession>A0A7R7ELG6</accession>
<dbReference type="GO" id="GO:0016787">
    <property type="term" value="F:hydrolase activity"/>
    <property type="evidence" value="ECO:0007669"/>
    <property type="project" value="InterPro"/>
</dbReference>
<name>A0A7R7ELG6_9FIRM</name>
<feature type="transmembrane region" description="Helical" evidence="1">
    <location>
        <begin position="6"/>
        <end position="26"/>
    </location>
</feature>